<proteinExistence type="predicted"/>
<evidence type="ECO:0000313" key="1">
    <source>
        <dbReference type="EMBL" id="TGO38575.1"/>
    </source>
</evidence>
<dbReference type="AlphaFoldDB" id="A0A4Z1GPC0"/>
<comment type="caution">
    <text evidence="1">The sequence shown here is derived from an EMBL/GenBank/DDBJ whole genome shotgun (WGS) entry which is preliminary data.</text>
</comment>
<accession>A0A4Z1GPC0</accession>
<organism evidence="1 2">
    <name type="scientific">Botrytis hyacinthi</name>
    <dbReference type="NCBI Taxonomy" id="278943"/>
    <lineage>
        <taxon>Eukaryota</taxon>
        <taxon>Fungi</taxon>
        <taxon>Dikarya</taxon>
        <taxon>Ascomycota</taxon>
        <taxon>Pezizomycotina</taxon>
        <taxon>Leotiomycetes</taxon>
        <taxon>Helotiales</taxon>
        <taxon>Sclerotiniaceae</taxon>
        <taxon>Botrytis</taxon>
    </lineage>
</organism>
<dbReference type="Proteomes" id="UP000297814">
    <property type="component" value="Unassembled WGS sequence"/>
</dbReference>
<sequence>MYYNNSVDTYWASRRKLSPECDYANVVADNKLISTQKNKAVFEAKLQRARAPLAYMNVASFEPLYNQLLHDDLGTSLNPALRAELFILRTKCTSLHESKLIEHARGARKALLWLARDPTASDEEKQSALDKRDELQECLSEALGSILQVQRQMLEASKRAMKGWREILKGKDGL</sequence>
<gene>
    <name evidence="1" type="ORF">BHYA_0072g00380</name>
</gene>
<reference evidence="1 2" key="1">
    <citation type="submission" date="2017-12" db="EMBL/GenBank/DDBJ databases">
        <title>Comparative genomics of Botrytis spp.</title>
        <authorList>
            <person name="Valero-Jimenez C.A."/>
            <person name="Tapia P."/>
            <person name="Veloso J."/>
            <person name="Silva-Moreno E."/>
            <person name="Staats M."/>
            <person name="Valdes J.H."/>
            <person name="Van Kan J.A.L."/>
        </authorList>
    </citation>
    <scope>NUCLEOTIDE SEQUENCE [LARGE SCALE GENOMIC DNA]</scope>
    <source>
        <strain evidence="1 2">Bh0001</strain>
    </source>
</reference>
<dbReference type="EMBL" id="PQXK01000072">
    <property type="protein sequence ID" value="TGO38575.1"/>
    <property type="molecule type" value="Genomic_DNA"/>
</dbReference>
<protein>
    <submittedName>
        <fullName evidence="1">Uncharacterized protein</fullName>
    </submittedName>
</protein>
<evidence type="ECO:0000313" key="2">
    <source>
        <dbReference type="Proteomes" id="UP000297814"/>
    </source>
</evidence>
<name>A0A4Z1GPC0_9HELO</name>
<keyword evidence="2" id="KW-1185">Reference proteome</keyword>